<evidence type="ECO:0000256" key="1">
    <source>
        <dbReference type="SAM" id="MobiDB-lite"/>
    </source>
</evidence>
<accession>A0A350P453</accession>
<evidence type="ECO:0000313" key="2">
    <source>
        <dbReference type="EMBL" id="HAW76070.1"/>
    </source>
</evidence>
<reference evidence="2 3" key="1">
    <citation type="journal article" date="2018" name="Nat. Biotechnol.">
        <title>A standardized bacterial taxonomy based on genome phylogeny substantially revises the tree of life.</title>
        <authorList>
            <person name="Parks D.H."/>
            <person name="Chuvochina M."/>
            <person name="Waite D.W."/>
            <person name="Rinke C."/>
            <person name="Skarshewski A."/>
            <person name="Chaumeil P.A."/>
            <person name="Hugenholtz P."/>
        </authorList>
    </citation>
    <scope>NUCLEOTIDE SEQUENCE [LARGE SCALE GENOMIC DNA]</scope>
    <source>
        <strain evidence="2">UBA11978</strain>
    </source>
</reference>
<feature type="region of interest" description="Disordered" evidence="1">
    <location>
        <begin position="91"/>
        <end position="115"/>
    </location>
</feature>
<dbReference type="SUPFAM" id="SSF160355">
    <property type="entry name" value="Bacterial polysaccharide co-polymerase-like"/>
    <property type="match status" value="1"/>
</dbReference>
<dbReference type="AlphaFoldDB" id="A0A350P453"/>
<protein>
    <submittedName>
        <fullName evidence="2">Uncharacterized protein</fullName>
    </submittedName>
</protein>
<comment type="caution">
    <text evidence="2">The sequence shown here is derived from an EMBL/GenBank/DDBJ whole genome shotgun (WGS) entry which is preliminary data.</text>
</comment>
<evidence type="ECO:0000313" key="3">
    <source>
        <dbReference type="Proteomes" id="UP000263517"/>
    </source>
</evidence>
<feature type="region of interest" description="Disordered" evidence="1">
    <location>
        <begin position="233"/>
        <end position="266"/>
    </location>
</feature>
<dbReference type="EMBL" id="DNAN01000358">
    <property type="protein sequence ID" value="HAW76070.1"/>
    <property type="molecule type" value="Genomic_DNA"/>
</dbReference>
<name>A0A350P453_9ALTE</name>
<sequence>MSGEIREEIQQEETQQPEREVQQEVDEGVQQEAQQEEKPRSGYIDYNALPEEVRDTVKMRVDGDFRKMKALEKKELEYQQKLKEYEEKLSELNRPKEIQPPTADDFYNDPEGAEKRLQDYNNYVSKKVDWDTSQKLREQHQQQEIERQQAERQQLFLKKAESAGISQQELAYAASIAAPVLGDDAQSYLVGHDYGPQILRQLVKNPMDLQELANLNPYQVGVKVENMAKNFKPTKVTKAPPPDEPIQGSGVDSKDEYPILKGSTIF</sequence>
<proteinExistence type="predicted"/>
<dbReference type="Proteomes" id="UP000263517">
    <property type="component" value="Unassembled WGS sequence"/>
</dbReference>
<gene>
    <name evidence="2" type="ORF">DCW74_10100</name>
</gene>
<feature type="region of interest" description="Disordered" evidence="1">
    <location>
        <begin position="1"/>
        <end position="44"/>
    </location>
</feature>
<organism evidence="2 3">
    <name type="scientific">Alteromonas australica</name>
    <dbReference type="NCBI Taxonomy" id="589873"/>
    <lineage>
        <taxon>Bacteria</taxon>
        <taxon>Pseudomonadati</taxon>
        <taxon>Pseudomonadota</taxon>
        <taxon>Gammaproteobacteria</taxon>
        <taxon>Alteromonadales</taxon>
        <taxon>Alteromonadaceae</taxon>
        <taxon>Alteromonas/Salinimonas group</taxon>
        <taxon>Alteromonas</taxon>
    </lineage>
</organism>